<sequence>MVPTTGRVPHHLGGGYGADGRGGWYCGRRMKHCLLGDLPQGVPQEPLYAFDDSNVYCDGKPLPGVDRARWRLLGGYFSGDGSRVYYLERKLPRVDAATWRWLEGSWWRDHRHLFTMCAIETDPTLRAQHGLSNDGS</sequence>
<dbReference type="Proteomes" id="UP000326367">
    <property type="component" value="Unassembled WGS sequence"/>
</dbReference>
<gene>
    <name evidence="1" type="ORF">FJU31_05390</name>
</gene>
<evidence type="ECO:0000313" key="2">
    <source>
        <dbReference type="Proteomes" id="UP000326367"/>
    </source>
</evidence>
<dbReference type="EMBL" id="VYKI01000004">
    <property type="protein sequence ID" value="KAA9002308.1"/>
    <property type="molecule type" value="Genomic_DNA"/>
</dbReference>
<keyword evidence="2" id="KW-1185">Reference proteome</keyword>
<accession>A0ABQ6T463</accession>
<reference evidence="1 2" key="1">
    <citation type="journal article" date="2020" name="Antonie Van Leeuwenhoek">
        <title>Stenotrophomonas cyclobalanopsidis sp. nov., isolated from the leaf spot disease of Cyclobalanopsis patelliformis.</title>
        <authorList>
            <person name="Bian D.R."/>
            <person name="Xue H."/>
            <person name="Piao C.G."/>
            <person name="Li Y."/>
        </authorList>
    </citation>
    <scope>NUCLEOTIDE SEQUENCE [LARGE SCALE GENOMIC DNA]</scope>
    <source>
        <strain evidence="1 2">TPQG1-4</strain>
    </source>
</reference>
<evidence type="ECO:0000313" key="1">
    <source>
        <dbReference type="EMBL" id="KAA9002308.1"/>
    </source>
</evidence>
<proteinExistence type="predicted"/>
<name>A0ABQ6T463_9GAMM</name>
<organism evidence="1 2">
    <name type="scientific">Stenotrophomonas cyclobalanopsidis</name>
    <dbReference type="NCBI Taxonomy" id="2771362"/>
    <lineage>
        <taxon>Bacteria</taxon>
        <taxon>Pseudomonadati</taxon>
        <taxon>Pseudomonadota</taxon>
        <taxon>Gammaproteobacteria</taxon>
        <taxon>Lysobacterales</taxon>
        <taxon>Lysobacteraceae</taxon>
        <taxon>Stenotrophomonas</taxon>
    </lineage>
</organism>
<comment type="caution">
    <text evidence="1">The sequence shown here is derived from an EMBL/GenBank/DDBJ whole genome shotgun (WGS) entry which is preliminary data.</text>
</comment>
<protein>
    <submittedName>
        <fullName evidence="1">Uncharacterized protein</fullName>
    </submittedName>
</protein>